<comment type="caution">
    <text evidence="5">The sequence shown here is derived from an EMBL/GenBank/DDBJ whole genome shotgun (WGS) entry which is preliminary data.</text>
</comment>
<feature type="transmembrane region" description="Helical" evidence="3">
    <location>
        <begin position="34"/>
        <end position="58"/>
    </location>
</feature>
<dbReference type="eggNOG" id="COG1316">
    <property type="taxonomic scope" value="Bacteria"/>
</dbReference>
<dbReference type="InterPro" id="IPR004474">
    <property type="entry name" value="LytR_CpsA_psr"/>
</dbReference>
<dbReference type="EMBL" id="JGZI01000010">
    <property type="protein sequence ID" value="KFI81314.1"/>
    <property type="molecule type" value="Genomic_DNA"/>
</dbReference>
<dbReference type="PANTHER" id="PTHR33392">
    <property type="entry name" value="POLYISOPRENYL-TEICHOIC ACID--PEPTIDOGLYCAN TEICHOIC ACID TRANSFERASE TAGU"/>
    <property type="match status" value="1"/>
</dbReference>
<keyword evidence="3" id="KW-0812">Transmembrane</keyword>
<name>A0A087CDG4_9BIFI</name>
<keyword evidence="3" id="KW-0472">Membrane</keyword>
<reference evidence="5 6" key="1">
    <citation type="submission" date="2014-03" db="EMBL/GenBank/DDBJ databases">
        <title>Genomics of Bifidobacteria.</title>
        <authorList>
            <person name="Ventura M."/>
            <person name="Milani C."/>
            <person name="Lugli G.A."/>
        </authorList>
    </citation>
    <scope>NUCLEOTIDE SEQUENCE [LARGE SCALE GENOMIC DNA]</scope>
    <source>
        <strain evidence="5 6">LMG 21775</strain>
    </source>
</reference>
<sequence>MTSRSTRNGKLPNVRGGNAAKPKHSIGYISRHRVLSVFVAALVAVVAFSGTFAAATYLDIDTTIRNKAVKVISSDGSSTSPTTIDQYAGKTLNILILGQDTRSGSENAAIGGGDTSDASNHQSDTAMVMQISADRSYINLVSIPRDSLVDAPSCQTTKGTVAARYNVMFNSIFATGYATGGDIASAASCTMTAVNALTGLDISNFIVVDFSGLKSMIDAIGGVDVCIPQDTEDSYTNLKLSKGYQHLTGTQATQYARMRHGTGTDGSDIMRTTRQQYLIKALLNKAVSKNLLTSSSELYQLAKAAISSLQLSEGLASTTGLAGLAMSLANIDSSHIYAQTIPVEAAPSDKNRVVWSSSASEVWAKFQKAQPLTQSTQSTSSASASSSSSNAASSTTSSSSASTQSSSSSAASASASTSTSSSASASSSVNATTGLITNSSGQLIDPATGGIVDPETGTIRDANTGQYIGIADRYLQYTVCGVPAQE</sequence>
<evidence type="ECO:0000256" key="1">
    <source>
        <dbReference type="ARBA" id="ARBA00006068"/>
    </source>
</evidence>
<dbReference type="STRING" id="218140.BPSY_1722"/>
<proteinExistence type="inferred from homology"/>
<feature type="domain" description="Cell envelope-related transcriptional attenuator" evidence="4">
    <location>
        <begin position="123"/>
        <end position="286"/>
    </location>
</feature>
<dbReference type="Proteomes" id="UP000029050">
    <property type="component" value="Unassembled WGS sequence"/>
</dbReference>
<dbReference type="NCBIfam" id="TIGR00350">
    <property type="entry name" value="lytR_cpsA_psr"/>
    <property type="match status" value="1"/>
</dbReference>
<gene>
    <name evidence="5" type="ORF">BPSY_1722</name>
</gene>
<evidence type="ECO:0000259" key="4">
    <source>
        <dbReference type="Pfam" id="PF03816"/>
    </source>
</evidence>
<feature type="compositionally biased region" description="Low complexity" evidence="2">
    <location>
        <begin position="374"/>
        <end position="428"/>
    </location>
</feature>
<protein>
    <submittedName>
        <fullName evidence="5">Cell envelope-like function transcriptional attenuator common domain protein</fullName>
    </submittedName>
</protein>
<evidence type="ECO:0000256" key="3">
    <source>
        <dbReference type="SAM" id="Phobius"/>
    </source>
</evidence>
<keyword evidence="3" id="KW-1133">Transmembrane helix</keyword>
<evidence type="ECO:0000313" key="5">
    <source>
        <dbReference type="EMBL" id="KFI81314.1"/>
    </source>
</evidence>
<evidence type="ECO:0000256" key="2">
    <source>
        <dbReference type="SAM" id="MobiDB-lite"/>
    </source>
</evidence>
<comment type="similarity">
    <text evidence="1">Belongs to the LytR/CpsA/Psr (LCP) family.</text>
</comment>
<feature type="region of interest" description="Disordered" evidence="2">
    <location>
        <begin position="374"/>
        <end position="429"/>
    </location>
</feature>
<feature type="region of interest" description="Disordered" evidence="2">
    <location>
        <begin position="1"/>
        <end position="22"/>
    </location>
</feature>
<evidence type="ECO:0000313" key="6">
    <source>
        <dbReference type="Proteomes" id="UP000029050"/>
    </source>
</evidence>
<dbReference type="PANTHER" id="PTHR33392:SF6">
    <property type="entry name" value="POLYISOPRENYL-TEICHOIC ACID--PEPTIDOGLYCAN TEICHOIC ACID TRANSFERASE TAGU"/>
    <property type="match status" value="1"/>
</dbReference>
<dbReference type="InterPro" id="IPR050922">
    <property type="entry name" value="LytR/CpsA/Psr_CW_biosynth"/>
</dbReference>
<organism evidence="5 6">
    <name type="scientific">Bifidobacterium psychraerophilum</name>
    <dbReference type="NCBI Taxonomy" id="218140"/>
    <lineage>
        <taxon>Bacteria</taxon>
        <taxon>Bacillati</taxon>
        <taxon>Actinomycetota</taxon>
        <taxon>Actinomycetes</taxon>
        <taxon>Bifidobacteriales</taxon>
        <taxon>Bifidobacteriaceae</taxon>
        <taxon>Bifidobacterium</taxon>
    </lineage>
</organism>
<dbReference type="Pfam" id="PF03816">
    <property type="entry name" value="LytR_cpsA_psr"/>
    <property type="match status" value="1"/>
</dbReference>
<accession>A0A087CDG4</accession>
<keyword evidence="6" id="KW-1185">Reference proteome</keyword>
<dbReference type="AlphaFoldDB" id="A0A087CDG4"/>
<dbReference type="Gene3D" id="3.40.630.190">
    <property type="entry name" value="LCP protein"/>
    <property type="match status" value="1"/>
</dbReference>